<evidence type="ECO:0000313" key="5">
    <source>
        <dbReference type="Proteomes" id="UP000186917"/>
    </source>
</evidence>
<dbReference type="SUPFAM" id="SSF56601">
    <property type="entry name" value="beta-lactamase/transpeptidase-like"/>
    <property type="match status" value="1"/>
</dbReference>
<dbReference type="STRING" id="477680.SAMN05421788_1011501"/>
<dbReference type="PANTHER" id="PTHR30023:SF0">
    <property type="entry name" value="PENICILLIN-SENSITIVE CARBOXYPEPTIDASE A"/>
    <property type="match status" value="1"/>
</dbReference>
<dbReference type="AlphaFoldDB" id="A0A173MQY7"/>
<dbReference type="InterPro" id="IPR000667">
    <property type="entry name" value="Peptidase_S13"/>
</dbReference>
<keyword evidence="4" id="KW-0645">Protease</keyword>
<dbReference type="OrthoDB" id="9802627at2"/>
<name>A0A173MQY7_9BACT</name>
<dbReference type="RefSeq" id="WP_076377119.1">
    <property type="nucleotide sequence ID" value="NZ_AP017422.1"/>
</dbReference>
<dbReference type="GO" id="GO:0004185">
    <property type="term" value="F:serine-type carboxypeptidase activity"/>
    <property type="evidence" value="ECO:0007669"/>
    <property type="project" value="InterPro"/>
</dbReference>
<protein>
    <submittedName>
        <fullName evidence="4">D-alanyl-D-alanine carboxypeptidase / D-alanyl-D-alanine-endopeptidase (Penicillin-binding protein 4)</fullName>
    </submittedName>
</protein>
<evidence type="ECO:0000256" key="3">
    <source>
        <dbReference type="SAM" id="SignalP"/>
    </source>
</evidence>
<keyword evidence="2" id="KW-0378">Hydrolase</keyword>
<evidence type="ECO:0000313" key="4">
    <source>
        <dbReference type="EMBL" id="SIS83565.1"/>
    </source>
</evidence>
<dbReference type="InterPro" id="IPR012338">
    <property type="entry name" value="Beta-lactam/transpept-like"/>
</dbReference>
<gene>
    <name evidence="4" type="ORF">SAMN05421788_1011501</name>
</gene>
<comment type="similarity">
    <text evidence="1">Belongs to the peptidase S13 family.</text>
</comment>
<proteinExistence type="inferred from homology"/>
<organism evidence="4 5">
    <name type="scientific">Filimonas lacunae</name>
    <dbReference type="NCBI Taxonomy" id="477680"/>
    <lineage>
        <taxon>Bacteria</taxon>
        <taxon>Pseudomonadati</taxon>
        <taxon>Bacteroidota</taxon>
        <taxon>Chitinophagia</taxon>
        <taxon>Chitinophagales</taxon>
        <taxon>Chitinophagaceae</taxon>
        <taxon>Filimonas</taxon>
    </lineage>
</organism>
<feature type="chain" id="PRO_5030023302" evidence="3">
    <location>
        <begin position="18"/>
        <end position="439"/>
    </location>
</feature>
<evidence type="ECO:0000256" key="1">
    <source>
        <dbReference type="ARBA" id="ARBA00006096"/>
    </source>
</evidence>
<dbReference type="Proteomes" id="UP000186917">
    <property type="component" value="Unassembled WGS sequence"/>
</dbReference>
<reference evidence="5" key="1">
    <citation type="submission" date="2017-01" db="EMBL/GenBank/DDBJ databases">
        <authorList>
            <person name="Varghese N."/>
            <person name="Submissions S."/>
        </authorList>
    </citation>
    <scope>NUCLEOTIDE SEQUENCE [LARGE SCALE GENOMIC DNA]</scope>
    <source>
        <strain evidence="5">DSM 21054</strain>
    </source>
</reference>
<dbReference type="EMBL" id="FTOR01000001">
    <property type="protein sequence ID" value="SIS83565.1"/>
    <property type="molecule type" value="Genomic_DNA"/>
</dbReference>
<dbReference type="PRINTS" id="PR00922">
    <property type="entry name" value="DADACBPTASE3"/>
</dbReference>
<dbReference type="GO" id="GO:0000270">
    <property type="term" value="P:peptidoglycan metabolic process"/>
    <property type="evidence" value="ECO:0007669"/>
    <property type="project" value="TreeGrafter"/>
</dbReference>
<dbReference type="Pfam" id="PF02113">
    <property type="entry name" value="Peptidase_S13"/>
    <property type="match status" value="1"/>
</dbReference>
<sequence length="439" mass="48707">MKKYYLLGIYGAWIMMAAGCAVQKSQVVAENKGLQQLPELASAHVGICIMDLATGAYIYQYQPDKYFMPASNTKLLTCYAAMKYLGDSLEGLDVTEWPDHVDIRPTGDPTLLHPDFTIHPIYSYLKNIDKPLHLLPALWTGKAYGTGWAWDDYADAYMAERSALPVYGNVVTVSGSKPVTVVPGYFSAAVTGVNAGGSGYVNAFNRLFHQNTFSYTNSGKALKRYAVPFITSDSIAVQLLGDTLHKNLIWQPIVAVKDNEAGGKQYVIHSQLTDSVLRFMMHRSDNFYAEQSLLMVSRLQLHEMNTDAIIARLLATDFKSMPQRPRWVDGSGLSRYNLISPQDMVWLLAKMKTDFSWKRITGILQTGNEGTLEGLYTNYAGKIYAKTGTLSNNLSLSGYLLTAKGKTLAFSVLINNHQASASAVRKQIEQWLIGILNAY</sequence>
<dbReference type="PROSITE" id="PS51257">
    <property type="entry name" value="PROKAR_LIPOPROTEIN"/>
    <property type="match status" value="1"/>
</dbReference>
<accession>A0A173MQY7</accession>
<keyword evidence="5" id="KW-1185">Reference proteome</keyword>
<dbReference type="PANTHER" id="PTHR30023">
    <property type="entry name" value="D-ALANYL-D-ALANINE CARBOXYPEPTIDASE"/>
    <property type="match status" value="1"/>
</dbReference>
<keyword evidence="3" id="KW-0732">Signal</keyword>
<dbReference type="Gene3D" id="3.40.710.10">
    <property type="entry name" value="DD-peptidase/beta-lactamase superfamily"/>
    <property type="match status" value="2"/>
</dbReference>
<dbReference type="GO" id="GO:0006508">
    <property type="term" value="P:proteolysis"/>
    <property type="evidence" value="ECO:0007669"/>
    <property type="project" value="InterPro"/>
</dbReference>
<feature type="signal peptide" evidence="3">
    <location>
        <begin position="1"/>
        <end position="17"/>
    </location>
</feature>
<dbReference type="KEGG" id="fln:FLA_6127"/>
<evidence type="ECO:0000256" key="2">
    <source>
        <dbReference type="ARBA" id="ARBA00022801"/>
    </source>
</evidence>
<keyword evidence="4" id="KW-0121">Carboxypeptidase</keyword>